<dbReference type="PANTHER" id="PTHR46300">
    <property type="entry name" value="P450, PUTATIVE (EUROFUNG)-RELATED-RELATED"/>
    <property type="match status" value="1"/>
</dbReference>
<evidence type="ECO:0000256" key="4">
    <source>
        <dbReference type="ARBA" id="ARBA00022617"/>
    </source>
</evidence>
<organism evidence="11 12">
    <name type="scientific">Exidia glandulosa HHB12029</name>
    <dbReference type="NCBI Taxonomy" id="1314781"/>
    <lineage>
        <taxon>Eukaryota</taxon>
        <taxon>Fungi</taxon>
        <taxon>Dikarya</taxon>
        <taxon>Basidiomycota</taxon>
        <taxon>Agaricomycotina</taxon>
        <taxon>Agaricomycetes</taxon>
        <taxon>Auriculariales</taxon>
        <taxon>Exidiaceae</taxon>
        <taxon>Exidia</taxon>
    </lineage>
</organism>
<evidence type="ECO:0000256" key="8">
    <source>
        <dbReference type="ARBA" id="ARBA00023033"/>
    </source>
</evidence>
<dbReference type="GO" id="GO:0004497">
    <property type="term" value="F:monooxygenase activity"/>
    <property type="evidence" value="ECO:0007669"/>
    <property type="project" value="UniProtKB-KW"/>
</dbReference>
<name>A0A165GH10_EXIGL</name>
<evidence type="ECO:0000256" key="10">
    <source>
        <dbReference type="RuleBase" id="RU000461"/>
    </source>
</evidence>
<comment type="similarity">
    <text evidence="3 10">Belongs to the cytochrome P450 family.</text>
</comment>
<evidence type="ECO:0000313" key="12">
    <source>
        <dbReference type="Proteomes" id="UP000077266"/>
    </source>
</evidence>
<dbReference type="Gene3D" id="1.10.630.10">
    <property type="entry name" value="Cytochrome P450"/>
    <property type="match status" value="1"/>
</dbReference>
<dbReference type="GO" id="GO:0020037">
    <property type="term" value="F:heme binding"/>
    <property type="evidence" value="ECO:0007669"/>
    <property type="project" value="InterPro"/>
</dbReference>
<keyword evidence="4 9" id="KW-0349">Heme</keyword>
<dbReference type="EMBL" id="KV426047">
    <property type="protein sequence ID" value="KZV90505.1"/>
    <property type="molecule type" value="Genomic_DNA"/>
</dbReference>
<gene>
    <name evidence="11" type="ORF">EXIGLDRAFT_616899</name>
</gene>
<evidence type="ECO:0000313" key="11">
    <source>
        <dbReference type="EMBL" id="KZV90505.1"/>
    </source>
</evidence>
<dbReference type="InterPro" id="IPR050364">
    <property type="entry name" value="Cytochrome_P450_fung"/>
</dbReference>
<sequence length="493" mass="55583">MPNISSLPLSIVDYALVTVAVALAYKLRAQQVADAPRVYPPGPKSWPIIGNLLDFSRGDLSTTFFEWRKCYGRLTYASTFGIHFLVVNDYATAVSLLEHQGVLYSDRPQLRILDITGWSSVMTVTNLGARFREMRLRMKGTIGNKSVLAQFQSGNMAYTRRFLRQLLLEPNTLSRHVSRLMNSIIMNLSYGHDVREVGRDPLAQTAEVASHDFEHLLIPSSHLLNFMPWLEILLKWLPGTGYTQWLRDVKARRETFLRVPLKMFREAQVCLAAGTAKPSFFLRNLSRSDVSPAEEETIAWTAIEMNNGPTDTLISIIQNFFLGATQASPFPQRAQAEISSAVGENRLPALQDRERLPFVTAVVKEVWRWDLTMPINVPHVAAEEGTYDGYFIPKGTWIIAHLRAFTHDPDIYPDPDSFEPSRFIRTPSHEPEKDPSHIVFGFGRRKCPGILLAEDVVWLVCAMTLASVIISKARDSKGSDIEPTIQRSGLNIL</sequence>
<dbReference type="InterPro" id="IPR036396">
    <property type="entry name" value="Cyt_P450_sf"/>
</dbReference>
<dbReference type="GO" id="GO:0005506">
    <property type="term" value="F:iron ion binding"/>
    <property type="evidence" value="ECO:0007669"/>
    <property type="project" value="InterPro"/>
</dbReference>
<dbReference type="SUPFAM" id="SSF48264">
    <property type="entry name" value="Cytochrome P450"/>
    <property type="match status" value="1"/>
</dbReference>
<dbReference type="Pfam" id="PF00067">
    <property type="entry name" value="p450"/>
    <property type="match status" value="1"/>
</dbReference>
<evidence type="ECO:0000256" key="9">
    <source>
        <dbReference type="PIRSR" id="PIRSR602401-1"/>
    </source>
</evidence>
<dbReference type="PROSITE" id="PS00086">
    <property type="entry name" value="CYTOCHROME_P450"/>
    <property type="match status" value="1"/>
</dbReference>
<dbReference type="InterPro" id="IPR017972">
    <property type="entry name" value="Cyt_P450_CS"/>
</dbReference>
<keyword evidence="6 10" id="KW-0560">Oxidoreductase</keyword>
<evidence type="ECO:0000256" key="5">
    <source>
        <dbReference type="ARBA" id="ARBA00022723"/>
    </source>
</evidence>
<dbReference type="GO" id="GO:0016705">
    <property type="term" value="F:oxidoreductase activity, acting on paired donors, with incorporation or reduction of molecular oxygen"/>
    <property type="evidence" value="ECO:0007669"/>
    <property type="project" value="InterPro"/>
</dbReference>
<dbReference type="Proteomes" id="UP000077266">
    <property type="component" value="Unassembled WGS sequence"/>
</dbReference>
<evidence type="ECO:0000256" key="3">
    <source>
        <dbReference type="ARBA" id="ARBA00010617"/>
    </source>
</evidence>
<dbReference type="AlphaFoldDB" id="A0A165GH10"/>
<keyword evidence="5 9" id="KW-0479">Metal-binding</keyword>
<evidence type="ECO:0000256" key="1">
    <source>
        <dbReference type="ARBA" id="ARBA00001971"/>
    </source>
</evidence>
<protein>
    <submittedName>
        <fullName evidence="11">Cytochrome P450</fullName>
    </submittedName>
</protein>
<dbReference type="InterPro" id="IPR002401">
    <property type="entry name" value="Cyt_P450_E_grp-I"/>
</dbReference>
<proteinExistence type="inferred from homology"/>
<comment type="pathway">
    <text evidence="2">Secondary metabolite biosynthesis.</text>
</comment>
<dbReference type="PANTHER" id="PTHR46300:SF7">
    <property type="entry name" value="P450, PUTATIVE (EUROFUNG)-RELATED"/>
    <property type="match status" value="1"/>
</dbReference>
<accession>A0A165GH10</accession>
<comment type="cofactor">
    <cofactor evidence="1 9">
        <name>heme</name>
        <dbReference type="ChEBI" id="CHEBI:30413"/>
    </cofactor>
</comment>
<evidence type="ECO:0000256" key="6">
    <source>
        <dbReference type="ARBA" id="ARBA00023002"/>
    </source>
</evidence>
<dbReference type="STRING" id="1314781.A0A165GH10"/>
<evidence type="ECO:0000256" key="7">
    <source>
        <dbReference type="ARBA" id="ARBA00023004"/>
    </source>
</evidence>
<keyword evidence="12" id="KW-1185">Reference proteome</keyword>
<dbReference type="PRINTS" id="PR00463">
    <property type="entry name" value="EP450I"/>
</dbReference>
<dbReference type="InterPro" id="IPR001128">
    <property type="entry name" value="Cyt_P450"/>
</dbReference>
<feature type="binding site" description="axial binding residue" evidence="9">
    <location>
        <position position="447"/>
    </location>
    <ligand>
        <name>heme</name>
        <dbReference type="ChEBI" id="CHEBI:30413"/>
    </ligand>
    <ligandPart>
        <name>Fe</name>
        <dbReference type="ChEBI" id="CHEBI:18248"/>
    </ligandPart>
</feature>
<evidence type="ECO:0000256" key="2">
    <source>
        <dbReference type="ARBA" id="ARBA00005179"/>
    </source>
</evidence>
<keyword evidence="7 9" id="KW-0408">Iron</keyword>
<dbReference type="InParanoid" id="A0A165GH10"/>
<keyword evidence="8 10" id="KW-0503">Monooxygenase</keyword>
<dbReference type="OrthoDB" id="2789670at2759"/>
<reference evidence="11 12" key="1">
    <citation type="journal article" date="2016" name="Mol. Biol. Evol.">
        <title>Comparative Genomics of Early-Diverging Mushroom-Forming Fungi Provides Insights into the Origins of Lignocellulose Decay Capabilities.</title>
        <authorList>
            <person name="Nagy L.G."/>
            <person name="Riley R."/>
            <person name="Tritt A."/>
            <person name="Adam C."/>
            <person name="Daum C."/>
            <person name="Floudas D."/>
            <person name="Sun H."/>
            <person name="Yadav J.S."/>
            <person name="Pangilinan J."/>
            <person name="Larsson K.H."/>
            <person name="Matsuura K."/>
            <person name="Barry K."/>
            <person name="Labutti K."/>
            <person name="Kuo R."/>
            <person name="Ohm R.A."/>
            <person name="Bhattacharya S.S."/>
            <person name="Shirouzu T."/>
            <person name="Yoshinaga Y."/>
            <person name="Martin F.M."/>
            <person name="Grigoriev I.V."/>
            <person name="Hibbett D.S."/>
        </authorList>
    </citation>
    <scope>NUCLEOTIDE SEQUENCE [LARGE SCALE GENOMIC DNA]</scope>
    <source>
        <strain evidence="11 12">HHB12029</strain>
    </source>
</reference>